<evidence type="ECO:0000313" key="3">
    <source>
        <dbReference type="Proteomes" id="UP000467840"/>
    </source>
</evidence>
<reference evidence="2 3" key="1">
    <citation type="journal article" date="2020" name="Mol. Plant">
        <title>The Chromosome-Based Rubber Tree Genome Provides New Insights into Spurge Genome Evolution and Rubber Biosynthesis.</title>
        <authorList>
            <person name="Liu J."/>
            <person name="Shi C."/>
            <person name="Shi C.C."/>
            <person name="Li W."/>
            <person name="Zhang Q.J."/>
            <person name="Zhang Y."/>
            <person name="Li K."/>
            <person name="Lu H.F."/>
            <person name="Shi C."/>
            <person name="Zhu S.T."/>
            <person name="Xiao Z.Y."/>
            <person name="Nan H."/>
            <person name="Yue Y."/>
            <person name="Zhu X.G."/>
            <person name="Wu Y."/>
            <person name="Hong X.N."/>
            <person name="Fan G.Y."/>
            <person name="Tong Y."/>
            <person name="Zhang D."/>
            <person name="Mao C.L."/>
            <person name="Liu Y.L."/>
            <person name="Hao S.J."/>
            <person name="Liu W.Q."/>
            <person name="Lv M.Q."/>
            <person name="Zhang H.B."/>
            <person name="Liu Y."/>
            <person name="Hu-Tang G.R."/>
            <person name="Wang J.P."/>
            <person name="Wang J.H."/>
            <person name="Sun Y.H."/>
            <person name="Ni S.B."/>
            <person name="Chen W.B."/>
            <person name="Zhang X.C."/>
            <person name="Jiao Y.N."/>
            <person name="Eichler E.E."/>
            <person name="Li G.H."/>
            <person name="Liu X."/>
            <person name="Gao L.Z."/>
        </authorList>
    </citation>
    <scope>NUCLEOTIDE SEQUENCE [LARGE SCALE GENOMIC DNA]</scope>
    <source>
        <strain evidence="3">cv. GT1</strain>
        <tissue evidence="2">Leaf</tissue>
    </source>
</reference>
<evidence type="ECO:0000259" key="1">
    <source>
        <dbReference type="Pfam" id="PF25019"/>
    </source>
</evidence>
<gene>
    <name evidence="2" type="ORF">GH714_021831</name>
</gene>
<dbReference type="Proteomes" id="UP000467840">
    <property type="component" value="Chromosome 10"/>
</dbReference>
<protein>
    <recommendedName>
        <fullName evidence="1">R13L1/DRL21-like LRR repeat region domain-containing protein</fullName>
    </recommendedName>
</protein>
<organism evidence="2 3">
    <name type="scientific">Hevea brasiliensis</name>
    <name type="common">Para rubber tree</name>
    <name type="synonym">Siphonia brasiliensis</name>
    <dbReference type="NCBI Taxonomy" id="3981"/>
    <lineage>
        <taxon>Eukaryota</taxon>
        <taxon>Viridiplantae</taxon>
        <taxon>Streptophyta</taxon>
        <taxon>Embryophyta</taxon>
        <taxon>Tracheophyta</taxon>
        <taxon>Spermatophyta</taxon>
        <taxon>Magnoliopsida</taxon>
        <taxon>eudicotyledons</taxon>
        <taxon>Gunneridae</taxon>
        <taxon>Pentapetalae</taxon>
        <taxon>rosids</taxon>
        <taxon>fabids</taxon>
        <taxon>Malpighiales</taxon>
        <taxon>Euphorbiaceae</taxon>
        <taxon>Crotonoideae</taxon>
        <taxon>Micrandreae</taxon>
        <taxon>Hevea</taxon>
    </lineage>
</organism>
<dbReference type="InterPro" id="IPR044974">
    <property type="entry name" value="Disease_R_plants"/>
</dbReference>
<dbReference type="InterPro" id="IPR032675">
    <property type="entry name" value="LRR_dom_sf"/>
</dbReference>
<feature type="domain" description="R13L1/DRL21-like LRR repeat region" evidence="1">
    <location>
        <begin position="219"/>
        <end position="285"/>
    </location>
</feature>
<dbReference type="AlphaFoldDB" id="A0A6A6N3I1"/>
<dbReference type="InterPro" id="IPR056789">
    <property type="entry name" value="LRR_R13L1-DRL21"/>
</dbReference>
<comment type="caution">
    <text evidence="2">The sequence shown here is derived from an EMBL/GenBank/DDBJ whole genome shotgun (WGS) entry which is preliminary data.</text>
</comment>
<dbReference type="GO" id="GO:0006952">
    <property type="term" value="P:defense response"/>
    <property type="evidence" value="ECO:0007669"/>
    <property type="project" value="InterPro"/>
</dbReference>
<dbReference type="Pfam" id="PF25019">
    <property type="entry name" value="LRR_R13L1-DRL21"/>
    <property type="match status" value="1"/>
</dbReference>
<sequence length="302" mass="34067">MDLSCPANLIGIPDLSSFAPNLEFLYLDGCVSLVEISSLQNLSKLPELDLAQCNKMKDCPEIPCNISILTLDETGIEQLPSSIKHLSQLVELYLYGVINSYESKLVEEIVNDVLEKFSYMPKNDDSYDRNLIGIESRVEKVEWEPKMLKAYCFMRLGAPLGNLKLMDLSYSYNLIGIPDLSSIAPNLEFLYLKGCSSLVEIPSLQNLTKLTELDLSDCHEVKECPEIPRNIKVLTLYYTGIERLPSSIKHLSQLVKLSLNRCDKLVTLPSSIGNLKRLEGLHLGQFSRLVTIPKQHRRVEMS</sequence>
<keyword evidence="3" id="KW-1185">Reference proteome</keyword>
<dbReference type="EMBL" id="JAAGAX010000003">
    <property type="protein sequence ID" value="KAF2319997.1"/>
    <property type="molecule type" value="Genomic_DNA"/>
</dbReference>
<accession>A0A6A6N3I1</accession>
<proteinExistence type="predicted"/>
<dbReference type="PANTHER" id="PTHR11017">
    <property type="entry name" value="LEUCINE-RICH REPEAT-CONTAINING PROTEIN"/>
    <property type="match status" value="1"/>
</dbReference>
<dbReference type="Gene3D" id="3.80.10.10">
    <property type="entry name" value="Ribonuclease Inhibitor"/>
    <property type="match status" value="3"/>
</dbReference>
<dbReference type="PANTHER" id="PTHR11017:SF479">
    <property type="entry name" value="DISEASE RESISTANCE PROTEIN (TIR-NBS-LRR CLASS) FAMILY"/>
    <property type="match status" value="1"/>
</dbReference>
<name>A0A6A6N3I1_HEVBR</name>
<evidence type="ECO:0000313" key="2">
    <source>
        <dbReference type="EMBL" id="KAF2319997.1"/>
    </source>
</evidence>
<dbReference type="SUPFAM" id="SSF52058">
    <property type="entry name" value="L domain-like"/>
    <property type="match status" value="1"/>
</dbReference>